<dbReference type="GO" id="GO:0003713">
    <property type="term" value="F:transcription coactivator activity"/>
    <property type="evidence" value="ECO:0007669"/>
    <property type="project" value="InterPro"/>
</dbReference>
<dbReference type="InterPro" id="IPR044852">
    <property type="entry name" value="WBP2-like"/>
</dbReference>
<feature type="compositionally biased region" description="Polar residues" evidence="1">
    <location>
        <begin position="206"/>
        <end position="216"/>
    </location>
</feature>
<gene>
    <name evidence="2" type="ORF">BCR38DRAFT_486965</name>
</gene>
<dbReference type="EMBL" id="MCFJ01000010">
    <property type="protein sequence ID" value="ORY61204.1"/>
    <property type="molecule type" value="Genomic_DNA"/>
</dbReference>
<dbReference type="InParanoid" id="A0A1Y2DPX7"/>
<dbReference type="PANTHER" id="PTHR31606:SF1">
    <property type="entry name" value="WW DOMAIN BINDING PROTEIN 2, ISOFORM E"/>
    <property type="match status" value="1"/>
</dbReference>
<evidence type="ECO:0000256" key="1">
    <source>
        <dbReference type="SAM" id="MobiDB-lite"/>
    </source>
</evidence>
<organism evidence="2 3">
    <name type="scientific">Pseudomassariella vexata</name>
    <dbReference type="NCBI Taxonomy" id="1141098"/>
    <lineage>
        <taxon>Eukaryota</taxon>
        <taxon>Fungi</taxon>
        <taxon>Dikarya</taxon>
        <taxon>Ascomycota</taxon>
        <taxon>Pezizomycotina</taxon>
        <taxon>Sordariomycetes</taxon>
        <taxon>Xylariomycetidae</taxon>
        <taxon>Amphisphaeriales</taxon>
        <taxon>Pseudomassariaceae</taxon>
        <taxon>Pseudomassariella</taxon>
    </lineage>
</organism>
<dbReference type="SUPFAM" id="SSF50729">
    <property type="entry name" value="PH domain-like"/>
    <property type="match status" value="1"/>
</dbReference>
<dbReference type="Proteomes" id="UP000193689">
    <property type="component" value="Unassembled WGS sequence"/>
</dbReference>
<evidence type="ECO:0000313" key="3">
    <source>
        <dbReference type="Proteomes" id="UP000193689"/>
    </source>
</evidence>
<feature type="region of interest" description="Disordered" evidence="1">
    <location>
        <begin position="193"/>
        <end position="265"/>
    </location>
</feature>
<feature type="compositionally biased region" description="Basic and acidic residues" evidence="1">
    <location>
        <begin position="253"/>
        <end position="265"/>
    </location>
</feature>
<name>A0A1Y2DPX7_9PEZI</name>
<comment type="caution">
    <text evidence="2">The sequence shown here is derived from an EMBL/GenBank/DDBJ whole genome shotgun (WGS) entry which is preliminary data.</text>
</comment>
<dbReference type="GO" id="GO:0031490">
    <property type="term" value="F:chromatin DNA binding"/>
    <property type="evidence" value="ECO:0007669"/>
    <property type="project" value="TreeGrafter"/>
</dbReference>
<dbReference type="GO" id="GO:0005634">
    <property type="term" value="C:nucleus"/>
    <property type="evidence" value="ECO:0007669"/>
    <property type="project" value="TreeGrafter"/>
</dbReference>
<sequence length="265" mass="29309">MDYSLHETHAGILAQHAVEDDDDPNESYSWVMLNQKGDIEPLPHESIFHKTRGRIALELSAPSPSQGVPAYSQRCDRGTAYITNQRLIYLASTPTDQFTSFSTKILSSEDAHTGSTLLGFGANFWESTIKPVSNGGVPADYPRINMRLVFYDGGHSDWAIKHQDMKGRLLHAVETAGLSYQNSTNMLNMISGEQLPEYSPGEGGSVQPQTEASQVQVEVRGEEAARDRQTNQGLPDEPPPDYDEAQAQAVAARFDERAREDAERQ</sequence>
<dbReference type="CDD" id="cd13214">
    <property type="entry name" value="PH-GRAM_WBP2"/>
    <property type="match status" value="1"/>
</dbReference>
<reference evidence="2 3" key="1">
    <citation type="submission" date="2016-07" db="EMBL/GenBank/DDBJ databases">
        <title>Pervasive Adenine N6-methylation of Active Genes in Fungi.</title>
        <authorList>
            <consortium name="DOE Joint Genome Institute"/>
            <person name="Mondo S.J."/>
            <person name="Dannebaum R.O."/>
            <person name="Kuo R.C."/>
            <person name="Labutti K."/>
            <person name="Haridas S."/>
            <person name="Kuo A."/>
            <person name="Salamov A."/>
            <person name="Ahrendt S.R."/>
            <person name="Lipzen A."/>
            <person name="Sullivan W."/>
            <person name="Andreopoulos W.B."/>
            <person name="Clum A."/>
            <person name="Lindquist E."/>
            <person name="Daum C."/>
            <person name="Ramamoorthy G.K."/>
            <person name="Gryganskyi A."/>
            <person name="Culley D."/>
            <person name="Magnuson J.K."/>
            <person name="James T.Y."/>
            <person name="O'Malley M.A."/>
            <person name="Stajich J.E."/>
            <person name="Spatafora J.W."/>
            <person name="Visel A."/>
            <person name="Grigoriev I.V."/>
        </authorList>
    </citation>
    <scope>NUCLEOTIDE SEQUENCE [LARGE SCALE GENOMIC DNA]</scope>
    <source>
        <strain evidence="2 3">CBS 129021</strain>
    </source>
</reference>
<keyword evidence="3" id="KW-1185">Reference proteome</keyword>
<proteinExistence type="predicted"/>
<feature type="compositionally biased region" description="Basic and acidic residues" evidence="1">
    <location>
        <begin position="219"/>
        <end position="229"/>
    </location>
</feature>
<evidence type="ECO:0000313" key="2">
    <source>
        <dbReference type="EMBL" id="ORY61204.1"/>
    </source>
</evidence>
<dbReference type="RefSeq" id="XP_040713281.1">
    <property type="nucleotide sequence ID" value="XM_040864095.1"/>
</dbReference>
<protein>
    <submittedName>
        <fullName evidence="2">Uncharacterized protein</fullName>
    </submittedName>
</protein>
<dbReference type="STRING" id="1141098.A0A1Y2DPX7"/>
<dbReference type="GeneID" id="63780307"/>
<accession>A0A1Y2DPX7</accession>
<dbReference type="OrthoDB" id="1259151at2759"/>
<dbReference type="AlphaFoldDB" id="A0A1Y2DPX7"/>
<dbReference type="PANTHER" id="PTHR31606">
    <property type="entry name" value="WW DOMAIN BINDING PROTEIN 2, ISOFORM E"/>
    <property type="match status" value="1"/>
</dbReference>